<dbReference type="GO" id="GO:0005524">
    <property type="term" value="F:ATP binding"/>
    <property type="evidence" value="ECO:0007669"/>
    <property type="project" value="UniProtKB-UniRule"/>
</dbReference>
<evidence type="ECO:0000256" key="6">
    <source>
        <dbReference type="HAMAP-Rule" id="MF_00376"/>
    </source>
</evidence>
<dbReference type="EMBL" id="NXLR01000017">
    <property type="protein sequence ID" value="RDU59189.1"/>
    <property type="molecule type" value="Genomic_DNA"/>
</dbReference>
<evidence type="ECO:0000313" key="9">
    <source>
        <dbReference type="Proteomes" id="UP000256599"/>
    </source>
</evidence>
<evidence type="ECO:0000256" key="7">
    <source>
        <dbReference type="NCBIfam" id="TIGR00152"/>
    </source>
</evidence>
<dbReference type="InterPro" id="IPR027417">
    <property type="entry name" value="P-loop_NTPase"/>
</dbReference>
<comment type="caution">
    <text evidence="8">The sequence shown here is derived from an EMBL/GenBank/DDBJ whole genome shotgun (WGS) entry which is preliminary data.</text>
</comment>
<comment type="similarity">
    <text evidence="1 6">Belongs to the CoaE family.</text>
</comment>
<dbReference type="GO" id="GO:0004140">
    <property type="term" value="F:dephospho-CoA kinase activity"/>
    <property type="evidence" value="ECO:0007669"/>
    <property type="project" value="UniProtKB-UniRule"/>
</dbReference>
<comment type="function">
    <text evidence="6">Catalyzes the phosphorylation of the 3'-hydroxyl group of dephosphocoenzyme A to form coenzyme A.</text>
</comment>
<dbReference type="InterPro" id="IPR001977">
    <property type="entry name" value="Depp_CoAkinase"/>
</dbReference>
<accession>A0A3D8I232</accession>
<dbReference type="UniPathway" id="UPA00241">
    <property type="reaction ID" value="UER00356"/>
</dbReference>
<dbReference type="PANTHER" id="PTHR10695:SF46">
    <property type="entry name" value="BIFUNCTIONAL COENZYME A SYNTHASE-RELATED"/>
    <property type="match status" value="1"/>
</dbReference>
<evidence type="ECO:0000313" key="8">
    <source>
        <dbReference type="EMBL" id="RDU59189.1"/>
    </source>
</evidence>
<keyword evidence="6" id="KW-0963">Cytoplasm</keyword>
<dbReference type="SUPFAM" id="SSF52540">
    <property type="entry name" value="P-loop containing nucleoside triphosphate hydrolases"/>
    <property type="match status" value="1"/>
</dbReference>
<keyword evidence="9" id="KW-1185">Reference proteome</keyword>
<dbReference type="OrthoDB" id="9812943at2"/>
<reference evidence="8 9" key="1">
    <citation type="submission" date="2018-04" db="EMBL/GenBank/DDBJ databases">
        <title>Novel Campyloabacter and Helicobacter Species and Strains.</title>
        <authorList>
            <person name="Mannion A.J."/>
            <person name="Shen Z."/>
            <person name="Fox J.G."/>
        </authorList>
    </citation>
    <scope>NUCLEOTIDE SEQUENCE [LARGE SCALE GENOMIC DNA]</scope>
    <source>
        <strain evidence="8 9">MIT 98-6070</strain>
    </source>
</reference>
<dbReference type="AlphaFoldDB" id="A0A3D8I232"/>
<gene>
    <name evidence="6" type="primary">coaE</name>
    <name evidence="8" type="ORF">CQA63_07880</name>
</gene>
<comment type="catalytic activity">
    <reaction evidence="6">
        <text>3'-dephospho-CoA + ATP = ADP + CoA + H(+)</text>
        <dbReference type="Rhea" id="RHEA:18245"/>
        <dbReference type="ChEBI" id="CHEBI:15378"/>
        <dbReference type="ChEBI" id="CHEBI:30616"/>
        <dbReference type="ChEBI" id="CHEBI:57287"/>
        <dbReference type="ChEBI" id="CHEBI:57328"/>
        <dbReference type="ChEBI" id="CHEBI:456216"/>
        <dbReference type="EC" id="2.7.1.24"/>
    </reaction>
</comment>
<dbReference type="PROSITE" id="PS51219">
    <property type="entry name" value="DPCK"/>
    <property type="match status" value="1"/>
</dbReference>
<sequence length="202" mass="22379">MMKLSSAIALTGSIGSGKSTLVSLFSLYGYKSICADSLAHEVLDEHSSEVIAAFGDEIQDENAKVNRKKLGKIVFASLEQRQKLESILHPHIHKSILAKAAKLEEKGAWYFLDIPLFFEVGGKDTYPVARSLVVYTPKAKAIERIMQRDNLSFEDAKARLDAQMPIEEKCRLADDIIGNDGSIRALQQRVESYIRSLPPIGS</sequence>
<keyword evidence="2 6" id="KW-0808">Transferase</keyword>
<name>A0A3D8I232_9HELI</name>
<dbReference type="GO" id="GO:0005737">
    <property type="term" value="C:cytoplasm"/>
    <property type="evidence" value="ECO:0007669"/>
    <property type="project" value="UniProtKB-SubCell"/>
</dbReference>
<dbReference type="PANTHER" id="PTHR10695">
    <property type="entry name" value="DEPHOSPHO-COA KINASE-RELATED"/>
    <property type="match status" value="1"/>
</dbReference>
<feature type="binding site" evidence="6">
    <location>
        <begin position="15"/>
        <end position="20"/>
    </location>
    <ligand>
        <name>ATP</name>
        <dbReference type="ChEBI" id="CHEBI:30616"/>
    </ligand>
</feature>
<keyword evidence="6 8" id="KW-0418">Kinase</keyword>
<comment type="pathway">
    <text evidence="6">Cofactor biosynthesis; coenzyme A biosynthesis; CoA from (R)-pantothenate: step 5/5.</text>
</comment>
<keyword evidence="4 6" id="KW-0067">ATP-binding</keyword>
<organism evidence="8 9">
    <name type="scientific">Helicobacter marmotae</name>
    <dbReference type="NCBI Taxonomy" id="152490"/>
    <lineage>
        <taxon>Bacteria</taxon>
        <taxon>Pseudomonadati</taxon>
        <taxon>Campylobacterota</taxon>
        <taxon>Epsilonproteobacteria</taxon>
        <taxon>Campylobacterales</taxon>
        <taxon>Helicobacteraceae</taxon>
        <taxon>Helicobacter</taxon>
    </lineage>
</organism>
<protein>
    <recommendedName>
        <fullName evidence="6 7">Dephospho-CoA kinase</fullName>
        <ecNumber evidence="6 7">2.7.1.24</ecNumber>
    </recommendedName>
    <alternativeName>
        <fullName evidence="6">Dephosphocoenzyme A kinase</fullName>
    </alternativeName>
</protein>
<dbReference type="Gene3D" id="3.40.50.300">
    <property type="entry name" value="P-loop containing nucleotide triphosphate hydrolases"/>
    <property type="match status" value="1"/>
</dbReference>
<dbReference type="EC" id="2.7.1.24" evidence="6 7"/>
<dbReference type="Pfam" id="PF01121">
    <property type="entry name" value="CoaE"/>
    <property type="match status" value="1"/>
</dbReference>
<proteinExistence type="inferred from homology"/>
<evidence type="ECO:0000256" key="1">
    <source>
        <dbReference type="ARBA" id="ARBA00009018"/>
    </source>
</evidence>
<evidence type="ECO:0000256" key="4">
    <source>
        <dbReference type="ARBA" id="ARBA00022840"/>
    </source>
</evidence>
<dbReference type="GO" id="GO:0015937">
    <property type="term" value="P:coenzyme A biosynthetic process"/>
    <property type="evidence" value="ECO:0007669"/>
    <property type="project" value="UniProtKB-UniRule"/>
</dbReference>
<dbReference type="HAMAP" id="MF_00376">
    <property type="entry name" value="Dephospho_CoA_kinase"/>
    <property type="match status" value="1"/>
</dbReference>
<dbReference type="CDD" id="cd02022">
    <property type="entry name" value="DPCK"/>
    <property type="match status" value="1"/>
</dbReference>
<evidence type="ECO:0000256" key="5">
    <source>
        <dbReference type="ARBA" id="ARBA00022993"/>
    </source>
</evidence>
<comment type="subcellular location">
    <subcellularLocation>
        <location evidence="6">Cytoplasm</location>
    </subcellularLocation>
</comment>
<keyword evidence="3 6" id="KW-0547">Nucleotide-binding</keyword>
<evidence type="ECO:0000256" key="3">
    <source>
        <dbReference type="ARBA" id="ARBA00022741"/>
    </source>
</evidence>
<evidence type="ECO:0000256" key="2">
    <source>
        <dbReference type="ARBA" id="ARBA00022679"/>
    </source>
</evidence>
<dbReference type="Proteomes" id="UP000256599">
    <property type="component" value="Unassembled WGS sequence"/>
</dbReference>
<dbReference type="NCBIfam" id="TIGR00152">
    <property type="entry name" value="dephospho-CoA kinase"/>
    <property type="match status" value="1"/>
</dbReference>
<keyword evidence="5 6" id="KW-0173">Coenzyme A biosynthesis</keyword>